<dbReference type="Proteomes" id="UP000247409">
    <property type="component" value="Unassembled WGS sequence"/>
</dbReference>
<dbReference type="InterPro" id="IPR039542">
    <property type="entry name" value="Erv_N"/>
</dbReference>
<dbReference type="PANTHER" id="PTHR10984">
    <property type="entry name" value="ENDOPLASMIC RETICULUM-GOLGI INTERMEDIATE COMPARTMENT PROTEIN"/>
    <property type="match status" value="1"/>
</dbReference>
<gene>
    <name evidence="3" type="ORF">BWQ96_02359</name>
</gene>
<reference evidence="3 4" key="1">
    <citation type="journal article" date="2018" name="Mol. Biol. Evol.">
        <title>Analysis of the draft genome of the red seaweed Gracilariopsis chorda provides insights into genome size evolution in Rhodophyta.</title>
        <authorList>
            <person name="Lee J."/>
            <person name="Yang E.C."/>
            <person name="Graf L."/>
            <person name="Yang J.H."/>
            <person name="Qiu H."/>
            <person name="Zel Zion U."/>
            <person name="Chan C.X."/>
            <person name="Stephens T.G."/>
            <person name="Weber A.P.M."/>
            <person name="Boo G.H."/>
            <person name="Boo S.M."/>
            <person name="Kim K.M."/>
            <person name="Shin Y."/>
            <person name="Jung M."/>
            <person name="Lee S.J."/>
            <person name="Yim H.S."/>
            <person name="Lee J.H."/>
            <person name="Bhattacharya D."/>
            <person name="Yoon H.S."/>
        </authorList>
    </citation>
    <scope>NUCLEOTIDE SEQUENCE [LARGE SCALE GENOMIC DNA]</scope>
    <source>
        <strain evidence="3 4">SKKU-2015</strain>
        <tissue evidence="3">Whole body</tissue>
    </source>
</reference>
<feature type="transmembrane region" description="Helical" evidence="1">
    <location>
        <begin position="26"/>
        <end position="47"/>
    </location>
</feature>
<dbReference type="OrthoDB" id="72053at2759"/>
<dbReference type="GO" id="GO:0030134">
    <property type="term" value="C:COPII-coated ER to Golgi transport vesicle"/>
    <property type="evidence" value="ECO:0007669"/>
    <property type="project" value="TreeGrafter"/>
</dbReference>
<keyword evidence="4" id="KW-1185">Reference proteome</keyword>
<dbReference type="GO" id="GO:0005783">
    <property type="term" value="C:endoplasmic reticulum"/>
    <property type="evidence" value="ECO:0007669"/>
    <property type="project" value="TreeGrafter"/>
</dbReference>
<evidence type="ECO:0000256" key="1">
    <source>
        <dbReference type="SAM" id="Phobius"/>
    </source>
</evidence>
<evidence type="ECO:0000313" key="3">
    <source>
        <dbReference type="EMBL" id="PXF47973.1"/>
    </source>
</evidence>
<dbReference type="Pfam" id="PF13850">
    <property type="entry name" value="ERGIC_N"/>
    <property type="match status" value="1"/>
</dbReference>
<accession>A0A2V3J0Z3</accession>
<dbReference type="AlphaFoldDB" id="A0A2V3J0Z3"/>
<dbReference type="EMBL" id="NBIV01000018">
    <property type="protein sequence ID" value="PXF47973.1"/>
    <property type="molecule type" value="Genomic_DNA"/>
</dbReference>
<dbReference type="GO" id="GO:0016853">
    <property type="term" value="F:isomerase activity"/>
    <property type="evidence" value="ECO:0007669"/>
    <property type="project" value="UniProtKB-KW"/>
</dbReference>
<comment type="caution">
    <text evidence="3">The sequence shown here is derived from an EMBL/GenBank/DDBJ whole genome shotgun (WGS) entry which is preliminary data.</text>
</comment>
<organism evidence="3 4">
    <name type="scientific">Gracilariopsis chorda</name>
    <dbReference type="NCBI Taxonomy" id="448386"/>
    <lineage>
        <taxon>Eukaryota</taxon>
        <taxon>Rhodophyta</taxon>
        <taxon>Florideophyceae</taxon>
        <taxon>Rhodymeniophycidae</taxon>
        <taxon>Gracilariales</taxon>
        <taxon>Gracilariaceae</taxon>
        <taxon>Gracilariopsis</taxon>
    </lineage>
</organism>
<evidence type="ECO:0000313" key="4">
    <source>
        <dbReference type="Proteomes" id="UP000247409"/>
    </source>
</evidence>
<evidence type="ECO:0000259" key="2">
    <source>
        <dbReference type="Pfam" id="PF13850"/>
    </source>
</evidence>
<dbReference type="InterPro" id="IPR045888">
    <property type="entry name" value="Erv"/>
</dbReference>
<proteinExistence type="predicted"/>
<keyword evidence="1" id="KW-1133">Transmembrane helix</keyword>
<keyword evidence="1" id="KW-0472">Membrane</keyword>
<sequence>MIKLASLDLFRKVPRDLTQATRRGGVLSLSVASFISLVLFCEVVNYIRGDTKSRLVLDNNSDQLLDINFRLSFYELPCRFATIEAWDFLGNSRLDVTAKIEKTVLSAEHGKLHMQPYKELMPPKRSAWPALLPMLLNLTLLRMDVF</sequence>
<dbReference type="STRING" id="448386.A0A2V3J0Z3"/>
<feature type="domain" description="Endoplasmic reticulum vesicle transporter N-terminal" evidence="2">
    <location>
        <begin position="4"/>
        <end position="92"/>
    </location>
</feature>
<keyword evidence="3" id="KW-0413">Isomerase</keyword>
<dbReference type="PANTHER" id="PTHR10984:SF37">
    <property type="entry name" value="PROTEIN DISULFIDE-ISOMERASE 5-3"/>
    <property type="match status" value="1"/>
</dbReference>
<protein>
    <submittedName>
        <fullName evidence="3">Protein disulfide-isomerase 5-3</fullName>
    </submittedName>
</protein>
<keyword evidence="1" id="KW-0812">Transmembrane</keyword>
<name>A0A2V3J0Z3_9FLOR</name>